<feature type="domain" description="Translation elongation factor EFTu-like" evidence="2">
    <location>
        <begin position="183"/>
        <end position="248"/>
    </location>
</feature>
<protein>
    <submittedName>
        <fullName evidence="3">Selenocysteine-specific translation elongation factor</fullName>
    </submittedName>
</protein>
<dbReference type="PANTHER" id="PTHR43721">
    <property type="entry name" value="ELONGATION FACTOR TU-RELATED"/>
    <property type="match status" value="1"/>
</dbReference>
<dbReference type="CDD" id="cd04094">
    <property type="entry name" value="eSelB_III"/>
    <property type="match status" value="1"/>
</dbReference>
<dbReference type="Proteomes" id="UP000199259">
    <property type="component" value="Unassembled WGS sequence"/>
</dbReference>
<feature type="domain" description="Tr-type G" evidence="1">
    <location>
        <begin position="29"/>
        <end position="151"/>
    </location>
</feature>
<dbReference type="AlphaFoldDB" id="A0A7Z7AYE6"/>
<dbReference type="SUPFAM" id="SSF50447">
    <property type="entry name" value="Translation proteins"/>
    <property type="match status" value="1"/>
</dbReference>
<evidence type="ECO:0000313" key="4">
    <source>
        <dbReference type="Proteomes" id="UP000199259"/>
    </source>
</evidence>
<dbReference type="InterPro" id="IPR027417">
    <property type="entry name" value="P-loop_NTPase"/>
</dbReference>
<reference evidence="3 4" key="1">
    <citation type="submission" date="2016-10" db="EMBL/GenBank/DDBJ databases">
        <authorList>
            <person name="Varghese N."/>
            <person name="Submissions S."/>
        </authorList>
    </citation>
    <scope>NUCLEOTIDE SEQUENCE [LARGE SCALE GENOMIC DNA]</scope>
    <source>
        <strain evidence="3 4">PL 12/M</strain>
    </source>
</reference>
<dbReference type="RefSeq" id="WP_091710671.1">
    <property type="nucleotide sequence ID" value="NZ_FNCA01000009.1"/>
</dbReference>
<dbReference type="InterPro" id="IPR004161">
    <property type="entry name" value="EFTu-like_2"/>
</dbReference>
<organism evidence="3 4">
    <name type="scientific">Methanolobus vulcani</name>
    <dbReference type="NCBI Taxonomy" id="38026"/>
    <lineage>
        <taxon>Archaea</taxon>
        <taxon>Methanobacteriati</taxon>
        <taxon>Methanobacteriota</taxon>
        <taxon>Stenosarchaea group</taxon>
        <taxon>Methanomicrobia</taxon>
        <taxon>Methanosarcinales</taxon>
        <taxon>Methanosarcinaceae</taxon>
        <taxon>Methanolobus</taxon>
    </lineage>
</organism>
<name>A0A7Z7AYE6_9EURY</name>
<dbReference type="Gene3D" id="2.40.30.10">
    <property type="entry name" value="Translation factors"/>
    <property type="match status" value="2"/>
</dbReference>
<dbReference type="CDD" id="cd03696">
    <property type="entry name" value="SelB_II"/>
    <property type="match status" value="1"/>
</dbReference>
<evidence type="ECO:0000259" key="2">
    <source>
        <dbReference type="Pfam" id="PF03144"/>
    </source>
</evidence>
<sequence length="345" mass="37826">MTKIAIIGSEKSGKTTLAGKLGKKGNVTDVTMYDYAKNDSILTTIDATGYPVSVKPLITALNLSDIALLCIPPSGLDPQAAECIIALDLMQYKHGIVVLTKADSTYPFAVDELKAKLQNITKGTALENWDYMSISTTSFEGMEELKELIFEMGAKVDKEQRELDELSPRIMIDQSFNVTGIGCVVLGVVEQGTINMKDKMIAYPTKKELEIRSIQMHDVDVKSAPAGARVGLALKGIQSKDIDRGFVVSKEETVATDFVLSCRVSPLAKSFNVNDMLHLYVGLQSSPVRVVEITEAGNTVEAANPGKEYTLKLEGTKEISYIKTDRFILSNLDEKQRFIAYGHEQ</sequence>
<dbReference type="SUPFAM" id="SSF52540">
    <property type="entry name" value="P-loop containing nucleoside triphosphate hydrolases"/>
    <property type="match status" value="1"/>
</dbReference>
<gene>
    <name evidence="3" type="ORF">SAMN04488589_2380</name>
</gene>
<keyword evidence="3" id="KW-0251">Elongation factor</keyword>
<dbReference type="InterPro" id="IPR050055">
    <property type="entry name" value="EF-Tu_GTPase"/>
</dbReference>
<dbReference type="Gene3D" id="3.40.50.300">
    <property type="entry name" value="P-loop containing nucleotide triphosphate hydrolases"/>
    <property type="match status" value="1"/>
</dbReference>
<keyword evidence="3" id="KW-0648">Protein biosynthesis</keyword>
<dbReference type="EMBL" id="FNCA01000009">
    <property type="protein sequence ID" value="SDG19772.1"/>
    <property type="molecule type" value="Genomic_DNA"/>
</dbReference>
<accession>A0A7Z7AYE6</accession>
<dbReference type="InterPro" id="IPR009000">
    <property type="entry name" value="Transl_B-barrel_sf"/>
</dbReference>
<proteinExistence type="predicted"/>
<dbReference type="GO" id="GO:0001514">
    <property type="term" value="P:selenocysteine incorporation"/>
    <property type="evidence" value="ECO:0007669"/>
    <property type="project" value="TreeGrafter"/>
</dbReference>
<dbReference type="InterPro" id="IPR000795">
    <property type="entry name" value="T_Tr_GTP-bd_dom"/>
</dbReference>
<dbReference type="Pfam" id="PF03144">
    <property type="entry name" value="GTP_EFTU_D2"/>
    <property type="match status" value="1"/>
</dbReference>
<dbReference type="Pfam" id="PF00009">
    <property type="entry name" value="GTP_EFTU"/>
    <property type="match status" value="1"/>
</dbReference>
<dbReference type="OrthoDB" id="30874at2157"/>
<evidence type="ECO:0000259" key="1">
    <source>
        <dbReference type="Pfam" id="PF00009"/>
    </source>
</evidence>
<dbReference type="PANTHER" id="PTHR43721:SF11">
    <property type="entry name" value="SELENOCYSTEINE-SPECIFIC ELONGATION FACTOR"/>
    <property type="match status" value="1"/>
</dbReference>
<keyword evidence="4" id="KW-1185">Reference proteome</keyword>
<comment type="caution">
    <text evidence="3">The sequence shown here is derived from an EMBL/GenBank/DDBJ whole genome shotgun (WGS) entry which is preliminary data.</text>
</comment>
<dbReference type="GO" id="GO:0005525">
    <property type="term" value="F:GTP binding"/>
    <property type="evidence" value="ECO:0007669"/>
    <property type="project" value="InterPro"/>
</dbReference>
<evidence type="ECO:0000313" key="3">
    <source>
        <dbReference type="EMBL" id="SDG19772.1"/>
    </source>
</evidence>
<dbReference type="GO" id="GO:0003746">
    <property type="term" value="F:translation elongation factor activity"/>
    <property type="evidence" value="ECO:0007669"/>
    <property type="project" value="UniProtKB-KW"/>
</dbReference>
<dbReference type="GO" id="GO:0003924">
    <property type="term" value="F:GTPase activity"/>
    <property type="evidence" value="ECO:0007669"/>
    <property type="project" value="InterPro"/>
</dbReference>